<dbReference type="SUPFAM" id="SSF54001">
    <property type="entry name" value="Cysteine proteinases"/>
    <property type="match status" value="1"/>
</dbReference>
<dbReference type="Pfam" id="PF00648">
    <property type="entry name" value="Peptidase_C2"/>
    <property type="match status" value="1"/>
</dbReference>
<dbReference type="GO" id="GO:0004198">
    <property type="term" value="F:calcium-dependent cysteine-type endopeptidase activity"/>
    <property type="evidence" value="ECO:0007669"/>
    <property type="project" value="InterPro"/>
</dbReference>
<dbReference type="KEGG" id="ehx:EMIHUDRAFT_469397"/>
<dbReference type="GO" id="GO:0006508">
    <property type="term" value="P:proteolysis"/>
    <property type="evidence" value="ECO:0007669"/>
    <property type="project" value="UniProtKB-KW"/>
</dbReference>
<dbReference type="PANTHER" id="PTHR46143:SF1">
    <property type="entry name" value="CALPAIN-7"/>
    <property type="match status" value="1"/>
</dbReference>
<dbReference type="SUPFAM" id="SSF49758">
    <property type="entry name" value="Calpain large subunit, middle domain (domain III)"/>
    <property type="match status" value="3"/>
</dbReference>
<proteinExistence type="predicted"/>
<evidence type="ECO:0000313" key="8">
    <source>
        <dbReference type="Proteomes" id="UP000013827"/>
    </source>
</evidence>
<keyword evidence="8" id="KW-1185">Reference proteome</keyword>
<dbReference type="InterPro" id="IPR036213">
    <property type="entry name" value="Calpain_III_sf"/>
</dbReference>
<feature type="region of interest" description="Disordered" evidence="5">
    <location>
        <begin position="330"/>
        <end position="354"/>
    </location>
</feature>
<dbReference type="GeneID" id="17269396"/>
<organism evidence="7 8">
    <name type="scientific">Emiliania huxleyi (strain CCMP1516)</name>
    <dbReference type="NCBI Taxonomy" id="280463"/>
    <lineage>
        <taxon>Eukaryota</taxon>
        <taxon>Haptista</taxon>
        <taxon>Haptophyta</taxon>
        <taxon>Prymnesiophyceae</taxon>
        <taxon>Isochrysidales</taxon>
        <taxon>Noelaerhabdaceae</taxon>
        <taxon>Emiliania</taxon>
    </lineage>
</organism>
<evidence type="ECO:0000256" key="2">
    <source>
        <dbReference type="ARBA" id="ARBA00022801"/>
    </source>
</evidence>
<dbReference type="InterPro" id="IPR022683">
    <property type="entry name" value="Calpain_III"/>
</dbReference>
<reference evidence="8" key="1">
    <citation type="journal article" date="2013" name="Nature">
        <title>Pan genome of the phytoplankton Emiliania underpins its global distribution.</title>
        <authorList>
            <person name="Read B.A."/>
            <person name="Kegel J."/>
            <person name="Klute M.J."/>
            <person name="Kuo A."/>
            <person name="Lefebvre S.C."/>
            <person name="Maumus F."/>
            <person name="Mayer C."/>
            <person name="Miller J."/>
            <person name="Monier A."/>
            <person name="Salamov A."/>
            <person name="Young J."/>
            <person name="Aguilar M."/>
            <person name="Claverie J.M."/>
            <person name="Frickenhaus S."/>
            <person name="Gonzalez K."/>
            <person name="Herman E.K."/>
            <person name="Lin Y.C."/>
            <person name="Napier J."/>
            <person name="Ogata H."/>
            <person name="Sarno A.F."/>
            <person name="Shmutz J."/>
            <person name="Schroeder D."/>
            <person name="de Vargas C."/>
            <person name="Verret F."/>
            <person name="von Dassow P."/>
            <person name="Valentin K."/>
            <person name="Van de Peer Y."/>
            <person name="Wheeler G."/>
            <person name="Dacks J.B."/>
            <person name="Delwiche C.F."/>
            <person name="Dyhrman S.T."/>
            <person name="Glockner G."/>
            <person name="John U."/>
            <person name="Richards T."/>
            <person name="Worden A.Z."/>
            <person name="Zhang X."/>
            <person name="Grigoriev I.V."/>
            <person name="Allen A.E."/>
            <person name="Bidle K."/>
            <person name="Borodovsky M."/>
            <person name="Bowler C."/>
            <person name="Brownlee C."/>
            <person name="Cock J.M."/>
            <person name="Elias M."/>
            <person name="Gladyshev V.N."/>
            <person name="Groth M."/>
            <person name="Guda C."/>
            <person name="Hadaegh A."/>
            <person name="Iglesias-Rodriguez M.D."/>
            <person name="Jenkins J."/>
            <person name="Jones B.M."/>
            <person name="Lawson T."/>
            <person name="Leese F."/>
            <person name="Lindquist E."/>
            <person name="Lobanov A."/>
            <person name="Lomsadze A."/>
            <person name="Malik S.B."/>
            <person name="Marsh M.E."/>
            <person name="Mackinder L."/>
            <person name="Mock T."/>
            <person name="Mueller-Roeber B."/>
            <person name="Pagarete A."/>
            <person name="Parker M."/>
            <person name="Probert I."/>
            <person name="Quesneville H."/>
            <person name="Raines C."/>
            <person name="Rensing S.A."/>
            <person name="Riano-Pachon D.M."/>
            <person name="Richier S."/>
            <person name="Rokitta S."/>
            <person name="Shiraiwa Y."/>
            <person name="Soanes D.M."/>
            <person name="van der Giezen M."/>
            <person name="Wahlund T.M."/>
            <person name="Williams B."/>
            <person name="Wilson W."/>
            <person name="Wolfe G."/>
            <person name="Wurch L.L."/>
        </authorList>
    </citation>
    <scope>NUCLEOTIDE SEQUENCE</scope>
</reference>
<dbReference type="eggNOG" id="KOG0045">
    <property type="taxonomic scope" value="Eukaryota"/>
</dbReference>
<dbReference type="EnsemblProtists" id="EOD23853">
    <property type="protein sequence ID" value="EOD23853"/>
    <property type="gene ID" value="EMIHUDRAFT_469397"/>
</dbReference>
<dbReference type="InterPro" id="IPR051297">
    <property type="entry name" value="PalB/RIM13"/>
</dbReference>
<dbReference type="STRING" id="2903.R1CLM0"/>
<dbReference type="SMART" id="SM00230">
    <property type="entry name" value="CysPc"/>
    <property type="match status" value="1"/>
</dbReference>
<dbReference type="PROSITE" id="PS50203">
    <property type="entry name" value="CALPAIN_CAT"/>
    <property type="match status" value="1"/>
</dbReference>
<dbReference type="RefSeq" id="XP_005776282.1">
    <property type="nucleotide sequence ID" value="XM_005776225.1"/>
</dbReference>
<dbReference type="Gene3D" id="3.90.70.10">
    <property type="entry name" value="Cysteine proteinases"/>
    <property type="match status" value="1"/>
</dbReference>
<dbReference type="HOGENOM" id="CLU_006770_0_0_1"/>
<keyword evidence="2" id="KW-0378">Hydrolase</keyword>
<dbReference type="Gene3D" id="2.60.120.380">
    <property type="match status" value="2"/>
</dbReference>
<dbReference type="AlphaFoldDB" id="A0A0D3JK18"/>
<evidence type="ECO:0000256" key="1">
    <source>
        <dbReference type="ARBA" id="ARBA00022670"/>
    </source>
</evidence>
<dbReference type="Proteomes" id="UP000013827">
    <property type="component" value="Unassembled WGS sequence"/>
</dbReference>
<protein>
    <recommendedName>
        <fullName evidence="6">Calpain catalytic domain-containing protein</fullName>
    </recommendedName>
</protein>
<evidence type="ECO:0000313" key="7">
    <source>
        <dbReference type="EnsemblProtists" id="EOD23853"/>
    </source>
</evidence>
<dbReference type="InterPro" id="IPR038765">
    <property type="entry name" value="Papain-like_cys_pep_sf"/>
</dbReference>
<keyword evidence="3" id="KW-0788">Thiol protease</keyword>
<dbReference type="PANTHER" id="PTHR46143">
    <property type="entry name" value="CALPAIN-7"/>
    <property type="match status" value="1"/>
</dbReference>
<evidence type="ECO:0000256" key="3">
    <source>
        <dbReference type="ARBA" id="ARBA00022807"/>
    </source>
</evidence>
<evidence type="ECO:0000256" key="5">
    <source>
        <dbReference type="SAM" id="MobiDB-lite"/>
    </source>
</evidence>
<evidence type="ECO:0000259" key="6">
    <source>
        <dbReference type="PROSITE" id="PS50203"/>
    </source>
</evidence>
<dbReference type="InterPro" id="IPR001300">
    <property type="entry name" value="Peptidase_C2_calpain_cat"/>
</dbReference>
<dbReference type="PaxDb" id="2903-EOD23853"/>
<keyword evidence="1" id="KW-0645">Protease</keyword>
<sequence length="601" mass="65894">MGRWGEMCSHSSHAEELWVSILEKAYMKVNGGYDFPGSNSGIDMHALTGWVPEQLRTDSGDFKRDRLWQRMTSASKFGDCLITALGLVPTHAYAVLQVRAACGVQLLQLKNPWARKRWRGAFSVFDRQRWTPELRKAFGFDQQASLQQDNGIFWIDYDSLLRHFEGVFLNWNPQLFKHHTVTHGQWPPRAAFRDDAVDLGTNPQYQLTVNVPPAGAATAVWVLLTRHSSRPYNLAMAEGRDASRDAFLTVHVFRGGARAHYLERCWMQGVYSNRPHTLVKFDLPAASAPQQLTLALAQYKPTDSQAGRSPRVDFSLDVYAQAPFTLRPIAPPEPTASRLTGAWSGRTAGGSSNHDSYVDNPRFLLELPFAASPVLELAAVGLRGGGADLADPAAARTRDARKWPLRSGDYRPGGCRLAAASLPAGRWLVVPSTFTPGTECGFELRASAGRLAALPHEAHGLQRQAVQGAWDRQSAAGSPNHGAFWKNPQLQLVLSRPAELLLRLRAPGTREGRSAAPPSLCVALFDGGEQRTEATGRGLSRARAVSEGGLYAYPAGGACLPRTPLPAGMYAVLLSTFDPYVGPWELVMYATEGTLRVASFR</sequence>
<reference evidence="7" key="2">
    <citation type="submission" date="2024-10" db="UniProtKB">
        <authorList>
            <consortium name="EnsemblProtists"/>
        </authorList>
    </citation>
    <scope>IDENTIFICATION</scope>
</reference>
<comment type="caution">
    <text evidence="4">Lacks conserved residue(s) required for the propagation of feature annotation.</text>
</comment>
<accession>A0A0D3JK18</accession>
<evidence type="ECO:0000256" key="4">
    <source>
        <dbReference type="PROSITE-ProRule" id="PRU00239"/>
    </source>
</evidence>
<name>A0A0D3JK18_EMIH1</name>
<dbReference type="SMART" id="SM00720">
    <property type="entry name" value="calpain_III"/>
    <property type="match status" value="1"/>
</dbReference>
<dbReference type="OMA" id="LHVYNDT"/>
<feature type="domain" description="Calpain catalytic" evidence="6">
    <location>
        <begin position="1"/>
        <end position="173"/>
    </location>
</feature>